<comment type="caution">
    <text evidence="3">The sequence shown here is derived from an EMBL/GenBank/DDBJ whole genome shotgun (WGS) entry which is preliminary data.</text>
</comment>
<evidence type="ECO:0000313" key="4">
    <source>
        <dbReference type="Proteomes" id="UP000652681"/>
    </source>
</evidence>
<protein>
    <recommendedName>
        <fullName evidence="5">Tetratricopeptide repeat protein</fullName>
    </recommendedName>
</protein>
<dbReference type="AlphaFoldDB" id="A0A8J6TY60"/>
<evidence type="ECO:0000256" key="1">
    <source>
        <dbReference type="PROSITE-ProRule" id="PRU00339"/>
    </source>
</evidence>
<name>A0A8J6TY60_9FLAO</name>
<dbReference type="PROSITE" id="PS50005">
    <property type="entry name" value="TPR"/>
    <property type="match status" value="1"/>
</dbReference>
<keyword evidence="4" id="KW-1185">Reference proteome</keyword>
<evidence type="ECO:0000313" key="3">
    <source>
        <dbReference type="EMBL" id="MBC9810868.1"/>
    </source>
</evidence>
<dbReference type="InterPro" id="IPR011990">
    <property type="entry name" value="TPR-like_helical_dom_sf"/>
</dbReference>
<dbReference type="Proteomes" id="UP000652681">
    <property type="component" value="Unassembled WGS sequence"/>
</dbReference>
<evidence type="ECO:0008006" key="5">
    <source>
        <dbReference type="Google" id="ProtNLM"/>
    </source>
</evidence>
<reference evidence="3" key="1">
    <citation type="submission" date="2020-09" db="EMBL/GenBank/DDBJ databases">
        <title>Taishania pollutisoli gen. nov., sp. nov., Isolated from Tetrabromobisphenol A-Contaminated Soil.</title>
        <authorList>
            <person name="Chen Q."/>
        </authorList>
    </citation>
    <scope>NUCLEOTIDE SEQUENCE</scope>
    <source>
        <strain evidence="3">CZZ-1</strain>
    </source>
</reference>
<organism evidence="3 4">
    <name type="scientific">Taishania pollutisoli</name>
    <dbReference type="NCBI Taxonomy" id="2766479"/>
    <lineage>
        <taxon>Bacteria</taxon>
        <taxon>Pseudomonadati</taxon>
        <taxon>Bacteroidota</taxon>
        <taxon>Flavobacteriia</taxon>
        <taxon>Flavobacteriales</taxon>
        <taxon>Crocinitomicaceae</taxon>
        <taxon>Taishania</taxon>
    </lineage>
</organism>
<dbReference type="PROSITE" id="PS51257">
    <property type="entry name" value="PROKAR_LIPOPROTEIN"/>
    <property type="match status" value="1"/>
</dbReference>
<proteinExistence type="predicted"/>
<dbReference type="InterPro" id="IPR036737">
    <property type="entry name" value="OmpA-like_sf"/>
</dbReference>
<accession>A0A8J6TY60</accession>
<sequence>MKKQSIKGLAFIAVAGSLVTSCDLLKDLDYTVTPDPLEMHGDSVRVKVDVTFPEKGIKKKVSAEINPSIASTQLKPLMVQGEKATGNGTVIQYKAGGKVTYTDVVPYKSDMEASALSVTGKVFKGTKEKEQLDVIRIADATIITPYLVNKDFRVIYEADQFKRVTEEKQFAQINYEKGKSNVRPAELKDKDIVELQNWLTKVQPNAKVNIKSIEIVGYASPEGEEDKNNTLSTDRSNTGKETVLGVAKKAKNDKAQTEIFSLKGSGEDYVGFKRELQASKFNEDEKNLILRVLEMYKDPVKREEEMRAMGKTFTQLDKDIFPLLRRSEIYVVYDLTGYSDEELKAISVSNPDSLKLEELLFTATLTNDLNEKLRLYQVAAKNFPQDHRAFNNIGAVYYEQNKLGEAKAQFEKANGMKDNAIAKNNLGAIAGVQGDRAKAKQLFGQANGAGAQVNYNKGILDIQDGKYASAVSNFGSEATFNKALAQLLNGDNAGATKTIDGSDDAESAQGYYLKAIAAKRDKKDAEATSNISKAAAKDASFGERATRDREFVTPVAVEKAAAAAADKK</sequence>
<gene>
    <name evidence="3" type="ORF">H9Y05_00120</name>
</gene>
<feature type="region of interest" description="Disordered" evidence="2">
    <location>
        <begin position="521"/>
        <end position="543"/>
    </location>
</feature>
<dbReference type="Gene3D" id="3.30.1330.60">
    <property type="entry name" value="OmpA-like domain"/>
    <property type="match status" value="1"/>
</dbReference>
<feature type="repeat" description="TPR" evidence="1">
    <location>
        <begin position="387"/>
        <end position="420"/>
    </location>
</feature>
<dbReference type="EMBL" id="JACVEL010000001">
    <property type="protein sequence ID" value="MBC9810868.1"/>
    <property type="molecule type" value="Genomic_DNA"/>
</dbReference>
<evidence type="ECO:0000256" key="2">
    <source>
        <dbReference type="SAM" id="MobiDB-lite"/>
    </source>
</evidence>
<keyword evidence="1" id="KW-0802">TPR repeat</keyword>
<dbReference type="RefSeq" id="WP_163492548.1">
    <property type="nucleotide sequence ID" value="NZ_JACVEL010000001.1"/>
</dbReference>
<dbReference type="Gene3D" id="1.25.40.10">
    <property type="entry name" value="Tetratricopeptide repeat domain"/>
    <property type="match status" value="1"/>
</dbReference>
<dbReference type="InterPro" id="IPR019734">
    <property type="entry name" value="TPR_rpt"/>
</dbReference>
<dbReference type="SUPFAM" id="SSF48452">
    <property type="entry name" value="TPR-like"/>
    <property type="match status" value="1"/>
</dbReference>